<evidence type="ECO:0000313" key="4">
    <source>
        <dbReference type="Proteomes" id="UP000028042"/>
    </source>
</evidence>
<evidence type="ECO:0000259" key="1">
    <source>
        <dbReference type="PROSITE" id="PS51704"/>
    </source>
</evidence>
<dbReference type="PROSITE" id="PS51704">
    <property type="entry name" value="GP_PDE"/>
    <property type="match status" value="1"/>
</dbReference>
<keyword evidence="5" id="KW-1185">Reference proteome</keyword>
<evidence type="ECO:0000313" key="2">
    <source>
        <dbReference type="EMBL" id="AJA50637.1"/>
    </source>
</evidence>
<dbReference type="EC" id="3.1.4.46" evidence="3"/>
<dbReference type="Proteomes" id="UP000030905">
    <property type="component" value="Chromosome"/>
</dbReference>
<dbReference type="eggNOG" id="COG0584">
    <property type="taxonomic scope" value="Bacteria"/>
</dbReference>
<dbReference type="GO" id="GO:0006629">
    <property type="term" value="P:lipid metabolic process"/>
    <property type="evidence" value="ECO:0007669"/>
    <property type="project" value="InterPro"/>
</dbReference>
<evidence type="ECO:0000313" key="3">
    <source>
        <dbReference type="EMBL" id="KRU13351.1"/>
    </source>
</evidence>
<organism evidence="2 5">
    <name type="scientific">Clostridium pasteurianum DSM 525 = ATCC 6013</name>
    <dbReference type="NCBI Taxonomy" id="1262449"/>
    <lineage>
        <taxon>Bacteria</taxon>
        <taxon>Bacillati</taxon>
        <taxon>Bacillota</taxon>
        <taxon>Clostridia</taxon>
        <taxon>Eubacteriales</taxon>
        <taxon>Clostridiaceae</taxon>
        <taxon>Clostridium</taxon>
    </lineage>
</organism>
<sequence>MVKSLNIAHRGFSGKYPENTMIAFRKAVEAGCDGIETDVHITKDGAIVVCHDEMVYRTTNGQGSIKDLTYDEIKKLDAGIKFGEEFKNTSIPDIDEFMDYVKDKNLLVNIELKNGIINYKNLEKRIIEKIYEYGLKDNVILSSFNHYSMVKVKEIDSSIKTGLLYAANIYKVHEYAQKVSADALHPYFPSVMNEDIVKEIKDSNIAINTYTVNEEKYMRRLMELGIDGIITNYPDVLKRIIDESERIVV</sequence>
<dbReference type="Gene3D" id="3.20.20.190">
    <property type="entry name" value="Phosphatidylinositol (PI) phosphodiesterase"/>
    <property type="match status" value="1"/>
</dbReference>
<proteinExistence type="predicted"/>
<dbReference type="Pfam" id="PF03009">
    <property type="entry name" value="GDPD"/>
    <property type="match status" value="1"/>
</dbReference>
<dbReference type="PATRIC" id="fig|1262449.3.peg.446"/>
<dbReference type="CDD" id="cd08563">
    <property type="entry name" value="GDPD_TtGDE_like"/>
    <property type="match status" value="1"/>
</dbReference>
<dbReference type="EMBL" id="CP009268">
    <property type="protein sequence ID" value="AJA50637.1"/>
    <property type="molecule type" value="Genomic_DNA"/>
</dbReference>
<name>A0A0H3J012_CLOPA</name>
<feature type="domain" description="GP-PDE" evidence="1">
    <location>
        <begin position="4"/>
        <end position="241"/>
    </location>
</feature>
<dbReference type="RefSeq" id="WP_004455244.1">
    <property type="nucleotide sequence ID" value="NZ_ANZB01000001.1"/>
</dbReference>
<reference evidence="2 5" key="1">
    <citation type="journal article" date="2015" name="Genome Announc.">
        <title>Complete Genome Sequence of the Nitrogen-Fixing and Solvent-Producing Clostridium pasteurianum DSM 525.</title>
        <authorList>
            <person name="Poehlein A."/>
            <person name="Grosse-Honebrink A."/>
            <person name="Zhang Y."/>
            <person name="Minton N.P."/>
            <person name="Daniel R."/>
        </authorList>
    </citation>
    <scope>NUCLEOTIDE SEQUENCE [LARGE SCALE GENOMIC DNA]</scope>
    <source>
        <strain evidence="2">DSM 525</strain>
        <strain evidence="5">DSM 525 / ATCC 6013</strain>
    </source>
</reference>
<dbReference type="KEGG" id="cpat:CLPA_c05490"/>
<dbReference type="Proteomes" id="UP000028042">
    <property type="component" value="Unassembled WGS sequence"/>
</dbReference>
<accession>A0A0H3J012</accession>
<dbReference type="GO" id="GO:0008889">
    <property type="term" value="F:glycerophosphodiester phosphodiesterase activity"/>
    <property type="evidence" value="ECO:0007669"/>
    <property type="project" value="UniProtKB-EC"/>
</dbReference>
<dbReference type="PANTHER" id="PTHR46211">
    <property type="entry name" value="GLYCEROPHOSPHORYL DIESTER PHOSPHODIESTERASE"/>
    <property type="match status" value="1"/>
</dbReference>
<keyword evidence="3" id="KW-0378">Hydrolase</keyword>
<reference evidence="3" key="2">
    <citation type="submission" date="2015-10" db="EMBL/GenBank/DDBJ databases">
        <title>Improved Draft Genome Sequence of Clostridium pasteurianum Strain ATCC 6013 (DSM 525) Using a Hybrid Next-Generation Sequencing Approach.</title>
        <authorList>
            <person name="Pyne M.E."/>
            <person name="Utturkar S.M."/>
            <person name="Brown S.D."/>
            <person name="Moo-Young M."/>
            <person name="Chung D.A."/>
            <person name="Chou P.C."/>
        </authorList>
    </citation>
    <scope>NUCLEOTIDE SEQUENCE</scope>
    <source>
        <strain evidence="3">ATCC 6013</strain>
    </source>
</reference>
<protein>
    <submittedName>
        <fullName evidence="3">Glycerophosphodiester phosphodiesterase</fullName>
        <ecNumber evidence="3">3.1.4.46</ecNumber>
    </submittedName>
    <submittedName>
        <fullName evidence="2">Glycerophosphoryl diester phosphodiesterase</fullName>
    </submittedName>
</protein>
<dbReference type="KEGG" id="cpae:CPAST_c05490"/>
<dbReference type="PANTHER" id="PTHR46211:SF1">
    <property type="entry name" value="GLYCEROPHOSPHODIESTER PHOSPHODIESTERASE, CYTOPLASMIC"/>
    <property type="match status" value="1"/>
</dbReference>
<dbReference type="InterPro" id="IPR017946">
    <property type="entry name" value="PLC-like_Pdiesterase_TIM-brl"/>
</dbReference>
<dbReference type="AlphaFoldDB" id="A0A0H3J012"/>
<gene>
    <name evidence="2" type="ORF">CLPA_c05490</name>
    <name evidence="3" type="ORF">CP6013_02599</name>
</gene>
<dbReference type="SUPFAM" id="SSF51695">
    <property type="entry name" value="PLC-like phosphodiesterases"/>
    <property type="match status" value="1"/>
</dbReference>
<dbReference type="EMBL" id="JPGY02000001">
    <property type="protein sequence ID" value="KRU13351.1"/>
    <property type="molecule type" value="Genomic_DNA"/>
</dbReference>
<dbReference type="GeneID" id="93072776"/>
<evidence type="ECO:0000313" key="5">
    <source>
        <dbReference type="Proteomes" id="UP000030905"/>
    </source>
</evidence>
<dbReference type="InterPro" id="IPR030395">
    <property type="entry name" value="GP_PDE_dom"/>
</dbReference>
<reference evidence="3 4" key="3">
    <citation type="journal article" name="Genome Announc.">
        <title>Improved Draft Genome Sequence of Clostridium pasteurianum Strain ATCC 6013 (DSM 525) Using a Hybrid Next-Generation Sequencing Approach.</title>
        <authorList>
            <person name="Pyne M.E."/>
            <person name="Utturkar S."/>
            <person name="Brown S.D."/>
            <person name="Moo-Young M."/>
            <person name="Chung D.A."/>
            <person name="Chou C.P."/>
        </authorList>
    </citation>
    <scope>NUCLEOTIDE SEQUENCE [LARGE SCALE GENOMIC DNA]</scope>
    <source>
        <strain evidence="3 4">ATCC 6013</strain>
    </source>
</reference>